<feature type="compositionally biased region" description="Gly residues" evidence="1">
    <location>
        <begin position="47"/>
        <end position="65"/>
    </location>
</feature>
<organism evidence="4">
    <name type="scientific">Streptomyces sp. NBC_00060</name>
    <dbReference type="NCBI Taxonomy" id="2975636"/>
    <lineage>
        <taxon>Bacteria</taxon>
        <taxon>Bacillati</taxon>
        <taxon>Actinomycetota</taxon>
        <taxon>Actinomycetes</taxon>
        <taxon>Kitasatosporales</taxon>
        <taxon>Streptomycetaceae</taxon>
        <taxon>Streptomyces</taxon>
    </lineage>
</organism>
<evidence type="ECO:0000256" key="2">
    <source>
        <dbReference type="SAM" id="SignalP"/>
    </source>
</evidence>
<keyword evidence="2" id="KW-0732">Signal</keyword>
<feature type="region of interest" description="Disordered" evidence="1">
    <location>
        <begin position="29"/>
        <end position="66"/>
    </location>
</feature>
<feature type="chain" id="PRO_5043468700" evidence="2">
    <location>
        <begin position="25"/>
        <end position="203"/>
    </location>
</feature>
<dbReference type="AlphaFoldDB" id="A0AAU2GUD6"/>
<gene>
    <name evidence="4" type="ORF">OHV25_04230</name>
</gene>
<evidence type="ECO:0000256" key="1">
    <source>
        <dbReference type="SAM" id="MobiDB-lite"/>
    </source>
</evidence>
<protein>
    <submittedName>
        <fullName evidence="4">DUF4232 domain-containing protein</fullName>
    </submittedName>
</protein>
<reference evidence="4" key="1">
    <citation type="submission" date="2022-10" db="EMBL/GenBank/DDBJ databases">
        <title>The complete genomes of actinobacterial strains from the NBC collection.</title>
        <authorList>
            <person name="Joergensen T.S."/>
            <person name="Alvarez Arevalo M."/>
            <person name="Sterndorff E.B."/>
            <person name="Faurdal D."/>
            <person name="Vuksanovic O."/>
            <person name="Mourched A.-S."/>
            <person name="Charusanti P."/>
            <person name="Shaw S."/>
            <person name="Blin K."/>
            <person name="Weber T."/>
        </authorList>
    </citation>
    <scope>NUCLEOTIDE SEQUENCE</scope>
    <source>
        <strain evidence="4">NBC_00060</strain>
    </source>
</reference>
<name>A0AAU2GUD6_9ACTN</name>
<feature type="signal peptide" evidence="2">
    <location>
        <begin position="1"/>
        <end position="24"/>
    </location>
</feature>
<dbReference type="Pfam" id="PF14016">
    <property type="entry name" value="DUF4232"/>
    <property type="match status" value="1"/>
</dbReference>
<accession>A0AAU2GUD6</accession>
<feature type="domain" description="DUF4232" evidence="3">
    <location>
        <begin position="69"/>
        <end position="183"/>
    </location>
</feature>
<dbReference type="PROSITE" id="PS51257">
    <property type="entry name" value="PROKAR_LIPOPROTEIN"/>
    <property type="match status" value="1"/>
</dbReference>
<evidence type="ECO:0000313" key="4">
    <source>
        <dbReference type="EMBL" id="WTU38833.1"/>
    </source>
</evidence>
<sequence length="203" mass="20475">MSRSRFRWSAVAVVAAGLTLSGCGGDHSGEAAATSGVPSASATGAVPDGGGSTGPTPSGSGGAASGGRCRTADLGFAIVPTSRAKNPNIQYALTVTLTNKGAKSCVMTGYPGVDLAGPLTWSLARQTAVQPHRVTVRPGATTTFNIFYLPYAQGSGDEFKPTRIVVTPPGETHSHTLPWPVGSILLQDAATHPGTYVSPVGAK</sequence>
<dbReference type="InterPro" id="IPR025326">
    <property type="entry name" value="DUF4232"/>
</dbReference>
<dbReference type="EMBL" id="CP108253">
    <property type="protein sequence ID" value="WTU38833.1"/>
    <property type="molecule type" value="Genomic_DNA"/>
</dbReference>
<evidence type="ECO:0000259" key="3">
    <source>
        <dbReference type="Pfam" id="PF14016"/>
    </source>
</evidence>
<proteinExistence type="predicted"/>